<dbReference type="OrthoDB" id="9764248at2"/>
<dbReference type="Pfam" id="PF00067">
    <property type="entry name" value="p450"/>
    <property type="match status" value="1"/>
</dbReference>
<evidence type="ECO:0000256" key="5">
    <source>
        <dbReference type="ARBA" id="ARBA00023004"/>
    </source>
</evidence>
<feature type="binding site" description="axial binding residue" evidence="6">
    <location>
        <position position="365"/>
    </location>
    <ligand>
        <name>heme</name>
        <dbReference type="ChEBI" id="CHEBI:30413"/>
    </ligand>
    <ligandPart>
        <name>Fe</name>
        <dbReference type="ChEBI" id="CHEBI:18248"/>
    </ligandPart>
</feature>
<protein>
    <submittedName>
        <fullName evidence="7">Fatty-acid peroxygenase</fullName>
    </submittedName>
</protein>
<accession>A0A1H3XTT0</accession>
<keyword evidence="2 6" id="KW-0349">Heme</keyword>
<evidence type="ECO:0000256" key="4">
    <source>
        <dbReference type="ARBA" id="ARBA00023002"/>
    </source>
</evidence>
<dbReference type="GO" id="GO:0005506">
    <property type="term" value="F:iron ion binding"/>
    <property type="evidence" value="ECO:0007669"/>
    <property type="project" value="InterPro"/>
</dbReference>
<comment type="similarity">
    <text evidence="1">Belongs to the cytochrome P450 family.</text>
</comment>
<evidence type="ECO:0000256" key="2">
    <source>
        <dbReference type="ARBA" id="ARBA00022617"/>
    </source>
</evidence>
<dbReference type="PRINTS" id="PR00463">
    <property type="entry name" value="EP450I"/>
</dbReference>
<evidence type="ECO:0000313" key="8">
    <source>
        <dbReference type="Proteomes" id="UP000198584"/>
    </source>
</evidence>
<keyword evidence="4" id="KW-0560">Oxidoreductase</keyword>
<dbReference type="GO" id="GO:0020037">
    <property type="term" value="F:heme binding"/>
    <property type="evidence" value="ECO:0007669"/>
    <property type="project" value="InterPro"/>
</dbReference>
<evidence type="ECO:0000256" key="1">
    <source>
        <dbReference type="ARBA" id="ARBA00010617"/>
    </source>
</evidence>
<reference evidence="7 8" key="1">
    <citation type="submission" date="2016-10" db="EMBL/GenBank/DDBJ databases">
        <authorList>
            <person name="de Groot N.N."/>
        </authorList>
    </citation>
    <scope>NUCLEOTIDE SEQUENCE [LARGE SCALE GENOMIC DNA]</scope>
    <source>
        <strain evidence="7 8">CCM7597</strain>
    </source>
</reference>
<dbReference type="EMBL" id="FNQR01000002">
    <property type="protein sequence ID" value="SEA02271.1"/>
    <property type="molecule type" value="Genomic_DNA"/>
</dbReference>
<dbReference type="RefSeq" id="WP_093042412.1">
    <property type="nucleotide sequence ID" value="NZ_FNQR01000002.1"/>
</dbReference>
<evidence type="ECO:0000256" key="3">
    <source>
        <dbReference type="ARBA" id="ARBA00022723"/>
    </source>
</evidence>
<dbReference type="SUPFAM" id="SSF48264">
    <property type="entry name" value="Cytochrome P450"/>
    <property type="match status" value="1"/>
</dbReference>
<dbReference type="InterPro" id="IPR036396">
    <property type="entry name" value="Cyt_P450_sf"/>
</dbReference>
<dbReference type="Gene3D" id="1.10.630.10">
    <property type="entry name" value="Cytochrome P450"/>
    <property type="match status" value="1"/>
</dbReference>
<dbReference type="InterPro" id="IPR050705">
    <property type="entry name" value="Cytochrome_P450_3A"/>
</dbReference>
<dbReference type="PANTHER" id="PTHR24302:SF15">
    <property type="entry name" value="FATTY-ACID PEROXYGENASE"/>
    <property type="match status" value="1"/>
</dbReference>
<dbReference type="InterPro" id="IPR001128">
    <property type="entry name" value="Cyt_P450"/>
</dbReference>
<keyword evidence="3 6" id="KW-0479">Metal-binding</keyword>
<dbReference type="Proteomes" id="UP000198584">
    <property type="component" value="Unassembled WGS sequence"/>
</dbReference>
<name>A0A1H3XTT0_9BACI</name>
<dbReference type="PANTHER" id="PTHR24302">
    <property type="entry name" value="CYTOCHROME P450 FAMILY 3"/>
    <property type="match status" value="1"/>
</dbReference>
<keyword evidence="5 6" id="KW-0408">Iron</keyword>
<dbReference type="AlphaFoldDB" id="A0A1H3XTT0"/>
<dbReference type="STRING" id="571932.SAMN05421743_102238"/>
<organism evidence="7 8">
    <name type="scientific">Thalassobacillus cyri</name>
    <dbReference type="NCBI Taxonomy" id="571932"/>
    <lineage>
        <taxon>Bacteria</taxon>
        <taxon>Bacillati</taxon>
        <taxon>Bacillota</taxon>
        <taxon>Bacilli</taxon>
        <taxon>Bacillales</taxon>
        <taxon>Bacillaceae</taxon>
        <taxon>Thalassobacillus</taxon>
    </lineage>
</organism>
<keyword evidence="8" id="KW-1185">Reference proteome</keyword>
<dbReference type="GO" id="GO:0016705">
    <property type="term" value="F:oxidoreductase activity, acting on paired donors, with incorporation or reduction of molecular oxygen"/>
    <property type="evidence" value="ECO:0007669"/>
    <property type="project" value="InterPro"/>
</dbReference>
<dbReference type="GO" id="GO:0004497">
    <property type="term" value="F:monooxygenase activity"/>
    <property type="evidence" value="ECO:0007669"/>
    <property type="project" value="InterPro"/>
</dbReference>
<gene>
    <name evidence="7" type="ORF">SAMN05421743_102238</name>
</gene>
<dbReference type="InterPro" id="IPR002401">
    <property type="entry name" value="Cyt_P450_E_grp-I"/>
</dbReference>
<evidence type="ECO:0000313" key="7">
    <source>
        <dbReference type="EMBL" id="SEA02271.1"/>
    </source>
</evidence>
<proteinExistence type="inferred from homology"/>
<dbReference type="CDD" id="cd11067">
    <property type="entry name" value="CYP152"/>
    <property type="match status" value="1"/>
</dbReference>
<sequence>MNAVTPIPREQTLDNSLALLKEGYQFIPNRCQSYGADIFETRLLGEKVICMSGEEAAELFYDKEKFTRKGAAPKRIQKTLFGENAIQGMDGKAHEHRKQLFMKLMTEERLQRLSEITTEEWRRKFPAWQKAEKVVLFQEAKEVLCRAACRWAGVPLEESEVKERADDFWDMVDAFGAVGPRHWQGRKARKRGEAWIKKVIHQVRDGELKADKNTALFAMAFHRDLNGEHLDSEMASIELINVLRPLVAITNFIAFSVLALHEHPQYRNQLQEADDDFFEMFSQEVRRYYPFGPFLGARVRRGFIWNDIKFEKGRLVLLDIYGTNHDPRLWKEPDKFYPERFGDWNGGLFDLIPQGGGEYYKNHRCPGEWATLRVMKASLDFLTKEITYQVPDQVLSYSMVRMPSVPESGMVLNEIQKFEEAK</sequence>
<evidence type="ECO:0000256" key="6">
    <source>
        <dbReference type="PIRSR" id="PIRSR602401-1"/>
    </source>
</evidence>
<comment type="cofactor">
    <cofactor evidence="6">
        <name>heme</name>
        <dbReference type="ChEBI" id="CHEBI:30413"/>
    </cofactor>
</comment>